<accession>A0ACB7H471</accession>
<dbReference type="Proteomes" id="UP000091857">
    <property type="component" value="Chromosome 9"/>
</dbReference>
<protein>
    <submittedName>
        <fullName evidence="1">Uncharacterized protein</fullName>
    </submittedName>
</protein>
<proteinExistence type="predicted"/>
<dbReference type="EMBL" id="CM004395">
    <property type="protein sequence ID" value="KAG8646854.1"/>
    <property type="molecule type" value="Genomic_DNA"/>
</dbReference>
<sequence length="351" mass="38804">MRIRKRQVPFPLSSLSPLPLSDPHFSRSPVVQLQLNTNPLQNLPQQDQKPAFFDPQSVHQPNQPIGGGSNPQACSDGSATQEVKDFQFFLQKDKRGGGGGGGVGRSDNTRRGDFLGAESETVVHQLSNPSHQEVGRWCEGEKAFPLKKRRGNFERSKEEETTVMKDKKMKTKMNKKCLQRNANTEAADKEDKETKEGINGKKRIRGGALMEGSRCSRVNGRGWRCCQQTLVGYSLCEHHLGKGRLRSMTSVRSRAMASSSSTSKKAISSQPLPSTSLSSEDKEQKHPLADNKLDDEGDDKKKPLMISKKKMKLGIVKARSISSLLGEANHANIAVAEKRLNTESESFHVVV</sequence>
<reference evidence="2" key="1">
    <citation type="journal article" date="2016" name="Nat. Biotechnol.">
        <title>Sequencing wild and cultivated cassava and related species reveals extensive interspecific hybridization and genetic diversity.</title>
        <authorList>
            <person name="Bredeson J.V."/>
            <person name="Lyons J.B."/>
            <person name="Prochnik S.E."/>
            <person name="Wu G.A."/>
            <person name="Ha C.M."/>
            <person name="Edsinger-Gonzales E."/>
            <person name="Grimwood J."/>
            <person name="Schmutz J."/>
            <person name="Rabbi I.Y."/>
            <person name="Egesi C."/>
            <person name="Nauluvula P."/>
            <person name="Lebot V."/>
            <person name="Ndunguru J."/>
            <person name="Mkamilo G."/>
            <person name="Bart R.S."/>
            <person name="Setter T.L."/>
            <person name="Gleadow R.M."/>
            <person name="Kulakow P."/>
            <person name="Ferguson M.E."/>
            <person name="Rounsley S."/>
            <person name="Rokhsar D.S."/>
        </authorList>
    </citation>
    <scope>NUCLEOTIDE SEQUENCE [LARGE SCALE GENOMIC DNA]</scope>
    <source>
        <strain evidence="2">cv. AM560-2</strain>
    </source>
</reference>
<organism evidence="1 2">
    <name type="scientific">Manihot esculenta</name>
    <name type="common">Cassava</name>
    <name type="synonym">Jatropha manihot</name>
    <dbReference type="NCBI Taxonomy" id="3983"/>
    <lineage>
        <taxon>Eukaryota</taxon>
        <taxon>Viridiplantae</taxon>
        <taxon>Streptophyta</taxon>
        <taxon>Embryophyta</taxon>
        <taxon>Tracheophyta</taxon>
        <taxon>Spermatophyta</taxon>
        <taxon>Magnoliopsida</taxon>
        <taxon>eudicotyledons</taxon>
        <taxon>Gunneridae</taxon>
        <taxon>Pentapetalae</taxon>
        <taxon>rosids</taxon>
        <taxon>fabids</taxon>
        <taxon>Malpighiales</taxon>
        <taxon>Euphorbiaceae</taxon>
        <taxon>Crotonoideae</taxon>
        <taxon>Manihoteae</taxon>
        <taxon>Manihot</taxon>
    </lineage>
</organism>
<comment type="caution">
    <text evidence="1">The sequence shown here is derived from an EMBL/GenBank/DDBJ whole genome shotgun (WGS) entry which is preliminary data.</text>
</comment>
<gene>
    <name evidence="1" type="ORF">MANES_09G036200v8</name>
</gene>
<keyword evidence="2" id="KW-1185">Reference proteome</keyword>
<name>A0ACB7H471_MANES</name>
<evidence type="ECO:0000313" key="2">
    <source>
        <dbReference type="Proteomes" id="UP000091857"/>
    </source>
</evidence>
<evidence type="ECO:0000313" key="1">
    <source>
        <dbReference type="EMBL" id="KAG8646854.1"/>
    </source>
</evidence>